<reference evidence="2" key="1">
    <citation type="journal article" date="2020" name="mSystems">
        <title>Genome- and Community-Level Interaction Insights into Carbon Utilization and Element Cycling Functions of Hydrothermarchaeota in Hydrothermal Sediment.</title>
        <authorList>
            <person name="Zhou Z."/>
            <person name="Liu Y."/>
            <person name="Xu W."/>
            <person name="Pan J."/>
            <person name="Luo Z.H."/>
            <person name="Li M."/>
        </authorList>
    </citation>
    <scope>NUCLEOTIDE SEQUENCE [LARGE SCALE GENOMIC DNA]</scope>
    <source>
        <strain evidence="2">SpSt-86</strain>
    </source>
</reference>
<comment type="caution">
    <text evidence="2">The sequence shown here is derived from an EMBL/GenBank/DDBJ whole genome shotgun (WGS) entry which is preliminary data.</text>
</comment>
<accession>A0A832I5Y5</accession>
<dbReference type="AlphaFoldDB" id="A0A832I5Y5"/>
<organism evidence="2">
    <name type="scientific">Pseudothermotoga hypogea</name>
    <dbReference type="NCBI Taxonomy" id="57487"/>
    <lineage>
        <taxon>Bacteria</taxon>
        <taxon>Thermotogati</taxon>
        <taxon>Thermotogota</taxon>
        <taxon>Thermotogae</taxon>
        <taxon>Thermotogales</taxon>
        <taxon>Thermotogaceae</taxon>
        <taxon>Pseudothermotoga</taxon>
    </lineage>
</organism>
<evidence type="ECO:0000256" key="1">
    <source>
        <dbReference type="SAM" id="Phobius"/>
    </source>
</evidence>
<gene>
    <name evidence="2" type="ORF">ENW55_01755</name>
</gene>
<sequence>MKPRRWLLVIVLIGLGIWTLLPIPGASKPCLLGYYAHCSFTPISTIMCWIPAGIIYWRKAKQSAK</sequence>
<keyword evidence="1" id="KW-0812">Transmembrane</keyword>
<keyword evidence="1" id="KW-0472">Membrane</keyword>
<evidence type="ECO:0000313" key="2">
    <source>
        <dbReference type="EMBL" id="HGZ78692.1"/>
    </source>
</evidence>
<feature type="transmembrane region" description="Helical" evidence="1">
    <location>
        <begin position="32"/>
        <end position="57"/>
    </location>
</feature>
<protein>
    <submittedName>
        <fullName evidence="2">Uncharacterized protein</fullName>
    </submittedName>
</protein>
<proteinExistence type="predicted"/>
<name>A0A832I5Y5_9THEM</name>
<keyword evidence="1" id="KW-1133">Transmembrane helix</keyword>
<dbReference type="EMBL" id="DTKQ01000014">
    <property type="protein sequence ID" value="HGZ78692.1"/>
    <property type="molecule type" value="Genomic_DNA"/>
</dbReference>